<feature type="compositionally biased region" description="Basic and acidic residues" evidence="1">
    <location>
        <begin position="200"/>
        <end position="211"/>
    </location>
</feature>
<evidence type="ECO:0000256" key="1">
    <source>
        <dbReference type="SAM" id="MobiDB-lite"/>
    </source>
</evidence>
<name>A0AAD7C7F4_9AGAR</name>
<organism evidence="2 3">
    <name type="scientific">Roridomyces roridus</name>
    <dbReference type="NCBI Taxonomy" id="1738132"/>
    <lineage>
        <taxon>Eukaryota</taxon>
        <taxon>Fungi</taxon>
        <taxon>Dikarya</taxon>
        <taxon>Basidiomycota</taxon>
        <taxon>Agaricomycotina</taxon>
        <taxon>Agaricomycetes</taxon>
        <taxon>Agaricomycetidae</taxon>
        <taxon>Agaricales</taxon>
        <taxon>Marasmiineae</taxon>
        <taxon>Mycenaceae</taxon>
        <taxon>Roridomyces</taxon>
    </lineage>
</organism>
<accession>A0AAD7C7F4</accession>
<dbReference type="Proteomes" id="UP001221142">
    <property type="component" value="Unassembled WGS sequence"/>
</dbReference>
<feature type="compositionally biased region" description="Basic and acidic residues" evidence="1">
    <location>
        <begin position="24"/>
        <end position="53"/>
    </location>
</feature>
<protein>
    <submittedName>
        <fullName evidence="2">Uncharacterized protein</fullName>
    </submittedName>
</protein>
<gene>
    <name evidence="2" type="ORF">FB45DRAFT_1000013</name>
</gene>
<reference evidence="2" key="1">
    <citation type="submission" date="2023-03" db="EMBL/GenBank/DDBJ databases">
        <title>Massive genome expansion in bonnet fungi (Mycena s.s.) driven by repeated elements and novel gene families across ecological guilds.</title>
        <authorList>
            <consortium name="Lawrence Berkeley National Laboratory"/>
            <person name="Harder C.B."/>
            <person name="Miyauchi S."/>
            <person name="Viragh M."/>
            <person name="Kuo A."/>
            <person name="Thoen E."/>
            <person name="Andreopoulos B."/>
            <person name="Lu D."/>
            <person name="Skrede I."/>
            <person name="Drula E."/>
            <person name="Henrissat B."/>
            <person name="Morin E."/>
            <person name="Kohler A."/>
            <person name="Barry K."/>
            <person name="LaButti K."/>
            <person name="Morin E."/>
            <person name="Salamov A."/>
            <person name="Lipzen A."/>
            <person name="Mereny Z."/>
            <person name="Hegedus B."/>
            <person name="Baldrian P."/>
            <person name="Stursova M."/>
            <person name="Weitz H."/>
            <person name="Taylor A."/>
            <person name="Grigoriev I.V."/>
            <person name="Nagy L.G."/>
            <person name="Martin F."/>
            <person name="Kauserud H."/>
        </authorList>
    </citation>
    <scope>NUCLEOTIDE SEQUENCE</scope>
    <source>
        <strain evidence="2">9284</strain>
    </source>
</reference>
<dbReference type="AlphaFoldDB" id="A0AAD7C7F4"/>
<proteinExistence type="predicted"/>
<keyword evidence="3" id="KW-1185">Reference proteome</keyword>
<feature type="region of interest" description="Disordered" evidence="1">
    <location>
        <begin position="1"/>
        <end position="84"/>
    </location>
</feature>
<evidence type="ECO:0000313" key="2">
    <source>
        <dbReference type="EMBL" id="KAJ7641250.1"/>
    </source>
</evidence>
<evidence type="ECO:0000313" key="3">
    <source>
        <dbReference type="Proteomes" id="UP001221142"/>
    </source>
</evidence>
<feature type="region of interest" description="Disordered" evidence="1">
    <location>
        <begin position="192"/>
        <end position="217"/>
    </location>
</feature>
<comment type="caution">
    <text evidence="2">The sequence shown here is derived from an EMBL/GenBank/DDBJ whole genome shotgun (WGS) entry which is preliminary data.</text>
</comment>
<sequence length="312" mass="34301">MPGYTPESEQAKEGMSKRLRSLRRRDEERTTVVGKGSEKREEAVISKDGDIEKRRHVRRKLAGNESRHMGPAGRAAAKASSEGHEIQRAAISGMGATHSQSQSSLHERVLVIVSNKDFGNGSNTQSESVQLARKGSSGWVGNSIRTMKIGVKPCRTGEARRLWRTLEAGCGAGLSLIERVVTPLKSRGLRLAEGVGGEGGGRRERFLPRSDDDSDLGLLWPEPPTSQLDNAVATSANNSVHKSPSLAPPSPRRAHHPLNMNLIHHVQYWRIRFFLMNEESVKNMFDAARKLLGLRMWAMRLASASTNGFGVQ</sequence>
<dbReference type="EMBL" id="JARKIF010000004">
    <property type="protein sequence ID" value="KAJ7641250.1"/>
    <property type="molecule type" value="Genomic_DNA"/>
</dbReference>